<protein>
    <submittedName>
        <fullName evidence="1">ATP-utilizing enzyme of the PP-loop superfamily</fullName>
    </submittedName>
</protein>
<evidence type="ECO:0000313" key="1">
    <source>
        <dbReference type="EMBL" id="VAV82202.1"/>
    </source>
</evidence>
<sequence>MLDGAVNIKVCESPRPQAKLETLRAILREMGSVLVAFSGGV</sequence>
<gene>
    <name evidence="1" type="ORF">MNBD_DELTA01-1405</name>
</gene>
<organism evidence="1">
    <name type="scientific">hydrothermal vent metagenome</name>
    <dbReference type="NCBI Taxonomy" id="652676"/>
    <lineage>
        <taxon>unclassified sequences</taxon>
        <taxon>metagenomes</taxon>
        <taxon>ecological metagenomes</taxon>
    </lineage>
</organism>
<proteinExistence type="predicted"/>
<accession>A0A3B0QPE6</accession>
<reference evidence="1" key="1">
    <citation type="submission" date="2018-06" db="EMBL/GenBank/DDBJ databases">
        <authorList>
            <person name="Zhirakovskaya E."/>
        </authorList>
    </citation>
    <scope>NUCLEOTIDE SEQUENCE</scope>
</reference>
<dbReference type="AlphaFoldDB" id="A0A3B0QPE6"/>
<name>A0A3B0QPE6_9ZZZZ</name>
<dbReference type="EMBL" id="UOEA01000001">
    <property type="protein sequence ID" value="VAV82202.1"/>
    <property type="molecule type" value="Genomic_DNA"/>
</dbReference>
<feature type="non-terminal residue" evidence="1">
    <location>
        <position position="41"/>
    </location>
</feature>